<evidence type="ECO:0000256" key="4">
    <source>
        <dbReference type="ARBA" id="ARBA00022989"/>
    </source>
</evidence>
<feature type="region of interest" description="Disordered" evidence="6">
    <location>
        <begin position="1"/>
        <end position="24"/>
    </location>
</feature>
<feature type="compositionally biased region" description="Basic and acidic residues" evidence="6">
    <location>
        <begin position="745"/>
        <end position="757"/>
    </location>
</feature>
<keyword evidence="4 7" id="KW-1133">Transmembrane helix</keyword>
<dbReference type="eggNOG" id="KOG1162">
    <property type="taxonomic scope" value="Eukaryota"/>
</dbReference>
<keyword evidence="11" id="KW-1185">Reference proteome</keyword>
<dbReference type="PANTHER" id="PTHR10783:SF103">
    <property type="entry name" value="SOLUTE CARRIER FAMILY 53 MEMBER 1"/>
    <property type="match status" value="1"/>
</dbReference>
<feature type="compositionally biased region" description="Polar residues" evidence="6">
    <location>
        <begin position="62"/>
        <end position="79"/>
    </location>
</feature>
<feature type="region of interest" description="Disordered" evidence="6">
    <location>
        <begin position="745"/>
        <end position="778"/>
    </location>
</feature>
<feature type="transmembrane region" description="Helical" evidence="7">
    <location>
        <begin position="462"/>
        <end position="484"/>
    </location>
</feature>
<keyword evidence="3 7" id="KW-0812">Transmembrane</keyword>
<feature type="transmembrane region" description="Helical" evidence="7">
    <location>
        <begin position="624"/>
        <end position="644"/>
    </location>
</feature>
<feature type="region of interest" description="Disordered" evidence="6">
    <location>
        <begin position="800"/>
        <end position="835"/>
    </location>
</feature>
<comment type="caution">
    <text evidence="10">The sequence shown here is derived from an EMBL/GenBank/DDBJ whole genome shotgun (WGS) entry which is preliminary data.</text>
</comment>
<evidence type="ECO:0000256" key="3">
    <source>
        <dbReference type="ARBA" id="ARBA00022692"/>
    </source>
</evidence>
<organism evidence="10 11">
    <name type="scientific">Wickerhamomyces ciferrii (strain ATCC 14091 / BCRC 22168 / CBS 111 / JCM 3599 / NBRC 0793 / NRRL Y-1031 F-60-10)</name>
    <name type="common">Yeast</name>
    <name type="synonym">Pichia ciferrii</name>
    <dbReference type="NCBI Taxonomy" id="1206466"/>
    <lineage>
        <taxon>Eukaryota</taxon>
        <taxon>Fungi</taxon>
        <taxon>Dikarya</taxon>
        <taxon>Ascomycota</taxon>
        <taxon>Saccharomycotina</taxon>
        <taxon>Saccharomycetes</taxon>
        <taxon>Phaffomycetales</taxon>
        <taxon>Wickerhamomycetaceae</taxon>
        <taxon>Wickerhamomyces</taxon>
    </lineage>
</organism>
<dbReference type="Proteomes" id="UP000009328">
    <property type="component" value="Unassembled WGS sequence"/>
</dbReference>
<feature type="transmembrane region" description="Helical" evidence="7">
    <location>
        <begin position="664"/>
        <end position="686"/>
    </location>
</feature>
<evidence type="ECO:0000256" key="1">
    <source>
        <dbReference type="ARBA" id="ARBA00004141"/>
    </source>
</evidence>
<dbReference type="GO" id="GO:0006817">
    <property type="term" value="P:phosphate ion transport"/>
    <property type="evidence" value="ECO:0007669"/>
    <property type="project" value="TreeGrafter"/>
</dbReference>
<evidence type="ECO:0000256" key="6">
    <source>
        <dbReference type="SAM" id="MobiDB-lite"/>
    </source>
</evidence>
<feature type="transmembrane region" description="Helical" evidence="7">
    <location>
        <begin position="598"/>
        <end position="617"/>
    </location>
</feature>
<feature type="compositionally biased region" description="Polar residues" evidence="6">
    <location>
        <begin position="762"/>
        <end position="774"/>
    </location>
</feature>
<dbReference type="PROSITE" id="PS51382">
    <property type="entry name" value="SPX"/>
    <property type="match status" value="1"/>
</dbReference>
<evidence type="ECO:0000256" key="7">
    <source>
        <dbReference type="SAM" id="Phobius"/>
    </source>
</evidence>
<comment type="similarity">
    <text evidence="2">Belongs to the SYG1 (TC 2.A.94) family.</text>
</comment>
<feature type="transmembrane region" description="Helical" evidence="7">
    <location>
        <begin position="521"/>
        <end position="544"/>
    </location>
</feature>
<dbReference type="GO" id="GO:0005886">
    <property type="term" value="C:plasma membrane"/>
    <property type="evidence" value="ECO:0007669"/>
    <property type="project" value="TreeGrafter"/>
</dbReference>
<feature type="compositionally biased region" description="Acidic residues" evidence="6">
    <location>
        <begin position="814"/>
        <end position="828"/>
    </location>
</feature>
<feature type="domain" description="SPX" evidence="9">
    <location>
        <begin position="1"/>
        <end position="328"/>
    </location>
</feature>
<dbReference type="InterPro" id="IPR004331">
    <property type="entry name" value="SPX_dom"/>
</dbReference>
<evidence type="ECO:0000256" key="2">
    <source>
        <dbReference type="ARBA" id="ARBA00009665"/>
    </source>
</evidence>
<dbReference type="Pfam" id="PF03124">
    <property type="entry name" value="EXS"/>
    <property type="match status" value="2"/>
</dbReference>
<feature type="compositionally biased region" description="Basic and acidic residues" evidence="6">
    <location>
        <begin position="37"/>
        <end position="47"/>
    </location>
</feature>
<dbReference type="EMBL" id="CAIF01000029">
    <property type="protein sequence ID" value="CCH41884.1"/>
    <property type="molecule type" value="Genomic_DNA"/>
</dbReference>
<sequence length="835" mass="97997">MERQKRIKKVNGSPLSFAKNLPGKTPLQLQDFSINFKKDDSRSDDRQSFALPPAAIDPKEVPSSSKNNQYNSLNNDSIVTNDQTPLLASKRGSQSQASLNPHPSLYNRQSLINNIDEGAPLRRAMTTKSTKSSSREDNQKVENVVPLESNMSTGKKEFIDWLDSELEKIEVFYREKEEQAVERFLLLQDQLYQLKEQKENLKYKRGHEHSEELLHLKMDEAKRKLRKINKYELPSLPKFPFKKKKKVKSDDDDSYYDDQHSRRDYVPRDKHRVPYYVAKRQIKSAVQEYYRGLELLKSYRMLNRTGFRKLVKKFDKQTHSELSNWYIEKVNSNYFGTSDVLDNMIPKVEELFSLYFENGNRKVAVEKLRSNLREDQFYTSMFLSGILFGISIPLLIYALYFGLHKTLTHEMPEGKFVLQIWGGFFLIVFMAALFAINCYVWTKYKINYKFIFEFNPKTALDFRQYSFIPSLILFFLAIFMWFSFNDFWPERLPESRKWLIITMWRLVLSGFYPVEFKDFSLGDIFCSLTYTMGNISFFFCMYGTGWSGALQGSDSPSCGSSKSKLMGFFATLPPIWRFLQCLRRYADSGDWFPHLANMAKYGVTIIYYMLLSIYRIDSSVQNRAVFILFAIINSLFSGFWDILMDWSLFQNKKLLRNDLTFPKWFYYFAIVSDIILRFQWIFYALFSRQIQQSAVTSFCIAIAEVFRRFIWLLIRMENEHVTNKHLYRASREVSLPYDVVKRVKPDQQRSDDLESRVGYDSIGQQQEQPDTTPASMRRRRDTLLNSGVLRDVGLAIVNAHAKDFQRRSTKPGEIPEDNNSSDDDDNSDAESSFRP</sequence>
<dbReference type="InParanoid" id="K0KK95"/>
<feature type="domain" description="EXS" evidence="8">
    <location>
        <begin position="557"/>
        <end position="747"/>
    </location>
</feature>
<dbReference type="GO" id="GO:0016036">
    <property type="term" value="P:cellular response to phosphate starvation"/>
    <property type="evidence" value="ECO:0007669"/>
    <property type="project" value="TreeGrafter"/>
</dbReference>
<feature type="region of interest" description="Disordered" evidence="6">
    <location>
        <begin position="116"/>
        <end position="142"/>
    </location>
</feature>
<keyword evidence="5 7" id="KW-0472">Membrane</keyword>
<dbReference type="STRING" id="1206466.K0KK95"/>
<dbReference type="PANTHER" id="PTHR10783">
    <property type="entry name" value="XENOTROPIC AND POLYTROPIC RETROVIRUS RECEPTOR 1-RELATED"/>
    <property type="match status" value="1"/>
</dbReference>
<feature type="region of interest" description="Disordered" evidence="6">
    <location>
        <begin position="243"/>
        <end position="263"/>
    </location>
</feature>
<reference evidence="10 11" key="1">
    <citation type="journal article" date="2012" name="Eukaryot. Cell">
        <title>Draft genome sequence of Wickerhamomyces ciferrii NRRL Y-1031 F-60-10.</title>
        <authorList>
            <person name="Schneider J."/>
            <person name="Andrea H."/>
            <person name="Blom J."/>
            <person name="Jaenicke S."/>
            <person name="Ruckert C."/>
            <person name="Schorsch C."/>
            <person name="Szczepanowski R."/>
            <person name="Farwick M."/>
            <person name="Goesmann A."/>
            <person name="Puhler A."/>
            <person name="Schaffer S."/>
            <person name="Tauch A."/>
            <person name="Kohler T."/>
            <person name="Brinkrolf K."/>
        </authorList>
    </citation>
    <scope>NUCLEOTIDE SEQUENCE [LARGE SCALE GENOMIC DNA]</scope>
    <source>
        <strain evidence="11">ATCC 14091 / BCRC 22168 / CBS 111 / JCM 3599 / NBRC 0793 / NRRL Y-1031 F-60-10</strain>
    </source>
</reference>
<dbReference type="GO" id="GO:0000822">
    <property type="term" value="F:inositol hexakisphosphate binding"/>
    <property type="evidence" value="ECO:0007669"/>
    <property type="project" value="TreeGrafter"/>
</dbReference>
<dbReference type="PROSITE" id="PS51380">
    <property type="entry name" value="EXS"/>
    <property type="match status" value="1"/>
</dbReference>
<evidence type="ECO:0000256" key="5">
    <source>
        <dbReference type="ARBA" id="ARBA00023136"/>
    </source>
</evidence>
<proteinExistence type="inferred from homology"/>
<dbReference type="AlphaFoldDB" id="K0KK95"/>
<dbReference type="Pfam" id="PF03105">
    <property type="entry name" value="SPX"/>
    <property type="match status" value="1"/>
</dbReference>
<evidence type="ECO:0000259" key="9">
    <source>
        <dbReference type="PROSITE" id="PS51382"/>
    </source>
</evidence>
<dbReference type="CDD" id="cd14475">
    <property type="entry name" value="SPX_SYG1_like"/>
    <property type="match status" value="1"/>
</dbReference>
<name>K0KK95_WICCF</name>
<protein>
    <submittedName>
        <fullName evidence="10">Membrane protein</fullName>
    </submittedName>
</protein>
<dbReference type="HOGENOM" id="CLU_006116_1_1_1"/>
<feature type="region of interest" description="Disordered" evidence="6">
    <location>
        <begin position="37"/>
        <end position="79"/>
    </location>
</feature>
<gene>
    <name evidence="10" type="ORF">BN7_1423</name>
</gene>
<comment type="subcellular location">
    <subcellularLocation>
        <location evidence="1">Membrane</location>
        <topology evidence="1">Multi-pass membrane protein</topology>
    </subcellularLocation>
</comment>
<feature type="region of interest" description="Disordered" evidence="6">
    <location>
        <begin position="88"/>
        <end position="107"/>
    </location>
</feature>
<feature type="transmembrane region" description="Helical" evidence="7">
    <location>
        <begin position="377"/>
        <end position="400"/>
    </location>
</feature>
<feature type="transmembrane region" description="Helical" evidence="7">
    <location>
        <begin position="496"/>
        <end position="514"/>
    </location>
</feature>
<accession>K0KK95</accession>
<evidence type="ECO:0000259" key="8">
    <source>
        <dbReference type="PROSITE" id="PS51380"/>
    </source>
</evidence>
<evidence type="ECO:0000313" key="10">
    <source>
        <dbReference type="EMBL" id="CCH41884.1"/>
    </source>
</evidence>
<dbReference type="GO" id="GO:0005794">
    <property type="term" value="C:Golgi apparatus"/>
    <property type="evidence" value="ECO:0007669"/>
    <property type="project" value="TreeGrafter"/>
</dbReference>
<dbReference type="FunCoup" id="K0KK95">
    <property type="interactions" value="561"/>
</dbReference>
<evidence type="ECO:0000313" key="11">
    <source>
        <dbReference type="Proteomes" id="UP000009328"/>
    </source>
</evidence>
<feature type="transmembrane region" description="Helical" evidence="7">
    <location>
        <begin position="420"/>
        <end position="441"/>
    </location>
</feature>
<dbReference type="InterPro" id="IPR004342">
    <property type="entry name" value="EXS_C"/>
</dbReference>